<protein>
    <submittedName>
        <fullName evidence="1">Uncharacterized protein</fullName>
    </submittedName>
</protein>
<proteinExistence type="predicted"/>
<gene>
    <name evidence="1" type="ORF">SMRZ_LOCUS1935</name>
</gene>
<organism evidence="1 2">
    <name type="scientific">Schistosoma margrebowiei</name>
    <dbReference type="NCBI Taxonomy" id="48269"/>
    <lineage>
        <taxon>Eukaryota</taxon>
        <taxon>Metazoa</taxon>
        <taxon>Spiralia</taxon>
        <taxon>Lophotrochozoa</taxon>
        <taxon>Platyhelminthes</taxon>
        <taxon>Trematoda</taxon>
        <taxon>Digenea</taxon>
        <taxon>Strigeidida</taxon>
        <taxon>Schistosomatoidea</taxon>
        <taxon>Schistosomatidae</taxon>
        <taxon>Schistosoma</taxon>
    </lineage>
</organism>
<keyword evidence="2" id="KW-1185">Reference proteome</keyword>
<dbReference type="EMBL" id="UZAI01000470">
    <property type="protein sequence ID" value="VDO53358.1"/>
    <property type="molecule type" value="Genomic_DNA"/>
</dbReference>
<accession>A0A3P7ZKX2</accession>
<evidence type="ECO:0000313" key="1">
    <source>
        <dbReference type="EMBL" id="VDO53358.1"/>
    </source>
</evidence>
<sequence length="36" mass="4325">MGLVSWTYLHRRVDPHLGTRTQCCLLQTLSRYRISY</sequence>
<name>A0A3P7ZKX2_9TREM</name>
<reference evidence="1 2" key="1">
    <citation type="submission" date="2018-11" db="EMBL/GenBank/DDBJ databases">
        <authorList>
            <consortium name="Pathogen Informatics"/>
        </authorList>
    </citation>
    <scope>NUCLEOTIDE SEQUENCE [LARGE SCALE GENOMIC DNA]</scope>
    <source>
        <strain evidence="1 2">Zambia</strain>
    </source>
</reference>
<dbReference type="Proteomes" id="UP000277204">
    <property type="component" value="Unassembled WGS sequence"/>
</dbReference>
<evidence type="ECO:0000313" key="2">
    <source>
        <dbReference type="Proteomes" id="UP000277204"/>
    </source>
</evidence>
<dbReference type="AlphaFoldDB" id="A0A3P7ZKX2"/>